<dbReference type="EMBL" id="JABCRI010000368">
    <property type="protein sequence ID" value="KAF8369973.1"/>
    <property type="molecule type" value="Genomic_DNA"/>
</dbReference>
<feature type="compositionally biased region" description="Basic and acidic residues" evidence="1">
    <location>
        <begin position="472"/>
        <end position="481"/>
    </location>
</feature>
<organism evidence="2 3">
    <name type="scientific">Tetracentron sinense</name>
    <name type="common">Spur-leaf</name>
    <dbReference type="NCBI Taxonomy" id="13715"/>
    <lineage>
        <taxon>Eukaryota</taxon>
        <taxon>Viridiplantae</taxon>
        <taxon>Streptophyta</taxon>
        <taxon>Embryophyta</taxon>
        <taxon>Tracheophyta</taxon>
        <taxon>Spermatophyta</taxon>
        <taxon>Magnoliopsida</taxon>
        <taxon>Trochodendrales</taxon>
        <taxon>Trochodendraceae</taxon>
        <taxon>Tetracentron</taxon>
    </lineage>
</organism>
<feature type="region of interest" description="Disordered" evidence="1">
    <location>
        <begin position="99"/>
        <end position="120"/>
    </location>
</feature>
<dbReference type="AlphaFoldDB" id="A0A834YBH8"/>
<feature type="compositionally biased region" description="Basic and acidic residues" evidence="1">
    <location>
        <begin position="293"/>
        <end position="302"/>
    </location>
</feature>
<feature type="compositionally biased region" description="Low complexity" evidence="1">
    <location>
        <begin position="327"/>
        <end position="336"/>
    </location>
</feature>
<protein>
    <submittedName>
        <fullName evidence="2">Uncharacterized protein</fullName>
    </submittedName>
</protein>
<reference evidence="2 3" key="1">
    <citation type="submission" date="2020-04" db="EMBL/GenBank/DDBJ databases">
        <title>Plant Genome Project.</title>
        <authorList>
            <person name="Zhang R.-G."/>
        </authorList>
    </citation>
    <scope>NUCLEOTIDE SEQUENCE [LARGE SCALE GENOMIC DNA]</scope>
    <source>
        <strain evidence="2">YNK0</strain>
        <tissue evidence="2">Leaf</tissue>
    </source>
</reference>
<gene>
    <name evidence="2" type="ORF">HHK36_031986</name>
</gene>
<evidence type="ECO:0000313" key="3">
    <source>
        <dbReference type="Proteomes" id="UP000655225"/>
    </source>
</evidence>
<feature type="compositionally biased region" description="Low complexity" evidence="1">
    <location>
        <begin position="102"/>
        <end position="118"/>
    </location>
</feature>
<keyword evidence="3" id="KW-1185">Reference proteome</keyword>
<dbReference type="OMA" id="KSCATRQ"/>
<feature type="compositionally biased region" description="Basic and acidic residues" evidence="1">
    <location>
        <begin position="338"/>
        <end position="362"/>
    </location>
</feature>
<feature type="region of interest" description="Disordered" evidence="1">
    <location>
        <begin position="155"/>
        <end position="174"/>
    </location>
</feature>
<sequence length="510" mass="54947">MAADLSLMEEEEFREKALNPSITGVFCGIEEIEAPMWADLTLEAKSMNQDKLNFCDTYCLVLMLQCSDDLWFQVAHPFHQCSSRQLTSAFSLSGEGSANSNSELLGPSSPKLPPSVSKSRGKHYRSLKWGRGNHAFSLNKQHPIRILGGKTSLVDSGSSQELKPKTSIGNSKSTASSKAKLVCESSSTGTIRQNPPKTISSFGDSKNTLALKAIYVTESSNSTGVVGPNPPNITSSFGDSKSSCNSKASIEAESCQQQPQNFSDVSHRTFGTSGLVSAMRLSLRTSFVMRQPSRVEIKDGKQLKGRKSSSSKSSVGSSMNPGYDVKNTTLTATLTNDRTPESRNVVRLDQAGKHKENAENVSKKSTVHAQDMTSKSRRGGKDALATKSAYQEASKSKVLHQTVGRKALALRTINVQDPLNVAVKTGRVGASRSNIVACTGKVNAIGSMVPAQRTCGKENAVRATVRRWKATTHDVQSKDVTTRLSGPKGKIGGVKQGKNPTSVVQRIYLR</sequence>
<dbReference type="Proteomes" id="UP000655225">
    <property type="component" value="Unassembled WGS sequence"/>
</dbReference>
<accession>A0A834YBH8</accession>
<feature type="region of interest" description="Disordered" evidence="1">
    <location>
        <begin position="472"/>
        <end position="498"/>
    </location>
</feature>
<comment type="caution">
    <text evidence="2">The sequence shown here is derived from an EMBL/GenBank/DDBJ whole genome shotgun (WGS) entry which is preliminary data.</text>
</comment>
<feature type="region of interest" description="Disordered" evidence="1">
    <location>
        <begin position="221"/>
        <end position="240"/>
    </location>
</feature>
<feature type="compositionally biased region" description="Polar residues" evidence="1">
    <location>
        <begin position="363"/>
        <end position="373"/>
    </location>
</feature>
<dbReference type="OrthoDB" id="1923324at2759"/>
<proteinExistence type="predicted"/>
<feature type="region of interest" description="Disordered" evidence="1">
    <location>
        <begin position="293"/>
        <end position="393"/>
    </location>
</feature>
<name>A0A834YBH8_TETSI</name>
<evidence type="ECO:0000313" key="2">
    <source>
        <dbReference type="EMBL" id="KAF8369973.1"/>
    </source>
</evidence>
<evidence type="ECO:0000256" key="1">
    <source>
        <dbReference type="SAM" id="MobiDB-lite"/>
    </source>
</evidence>